<dbReference type="EMBL" id="PVNH01000007">
    <property type="protein sequence ID" value="PRX46739.1"/>
    <property type="molecule type" value="Genomic_DNA"/>
</dbReference>
<evidence type="ECO:0000313" key="1">
    <source>
        <dbReference type="EMBL" id="PRX46739.1"/>
    </source>
</evidence>
<organism evidence="1 2">
    <name type="scientific">Prauserella shujinwangii</name>
    <dbReference type="NCBI Taxonomy" id="1453103"/>
    <lineage>
        <taxon>Bacteria</taxon>
        <taxon>Bacillati</taxon>
        <taxon>Actinomycetota</taxon>
        <taxon>Actinomycetes</taxon>
        <taxon>Pseudonocardiales</taxon>
        <taxon>Pseudonocardiaceae</taxon>
        <taxon>Prauserella</taxon>
    </lineage>
</organism>
<gene>
    <name evidence="1" type="ORF">B0I33_107317</name>
</gene>
<comment type="caution">
    <text evidence="1">The sequence shown here is derived from an EMBL/GenBank/DDBJ whole genome shotgun (WGS) entry which is preliminary data.</text>
</comment>
<evidence type="ECO:0000313" key="2">
    <source>
        <dbReference type="Proteomes" id="UP000238362"/>
    </source>
</evidence>
<sequence length="51" mass="5145">MTWLAGASFGIGLAHQQLGYPLGRVLPELGVPDGWLRLSVVGGAIVVAGGS</sequence>
<dbReference type="AlphaFoldDB" id="A0A2T0LSU3"/>
<dbReference type="Proteomes" id="UP000238362">
    <property type="component" value="Unassembled WGS sequence"/>
</dbReference>
<name>A0A2T0LSU3_9PSEU</name>
<proteinExistence type="predicted"/>
<reference evidence="1 2" key="1">
    <citation type="submission" date="2018-03" db="EMBL/GenBank/DDBJ databases">
        <title>Genomic Encyclopedia of Type Strains, Phase III (KMG-III): the genomes of soil and plant-associated and newly described type strains.</title>
        <authorList>
            <person name="Whitman W."/>
        </authorList>
    </citation>
    <scope>NUCLEOTIDE SEQUENCE [LARGE SCALE GENOMIC DNA]</scope>
    <source>
        <strain evidence="1 2">CGMCC 4.7125</strain>
    </source>
</reference>
<dbReference type="RefSeq" id="WP_181193359.1">
    <property type="nucleotide sequence ID" value="NZ_PVNH01000007.1"/>
</dbReference>
<protein>
    <submittedName>
        <fullName evidence="1">Uncharacterized protein</fullName>
    </submittedName>
</protein>
<keyword evidence="2" id="KW-1185">Reference proteome</keyword>
<accession>A0A2T0LSU3</accession>